<dbReference type="Proteomes" id="UP000018545">
    <property type="component" value="Chromosome"/>
</dbReference>
<dbReference type="KEGG" id="csi:P262_00603"/>
<organism evidence="1 2">
    <name type="scientific">Cronobacter malonaticus</name>
    <dbReference type="NCBI Taxonomy" id="413503"/>
    <lineage>
        <taxon>Bacteria</taxon>
        <taxon>Pseudomonadati</taxon>
        <taxon>Pseudomonadota</taxon>
        <taxon>Gammaproteobacteria</taxon>
        <taxon>Enterobacterales</taxon>
        <taxon>Enterobacteriaceae</taxon>
        <taxon>Cronobacter</taxon>
    </lineage>
</organism>
<evidence type="ECO:0000313" key="2">
    <source>
        <dbReference type="Proteomes" id="UP000018545"/>
    </source>
</evidence>
<protein>
    <submittedName>
        <fullName evidence="1">Uncharacterized protein</fullName>
    </submittedName>
</protein>
<sequence>MNIHYNNDSCLYIPFVIRLHLHVFFVGKETSVYTCSLFFSWPYYERCWYIAHKFAASKQGLLRN</sequence>
<dbReference type="EMBL" id="CP006731">
    <property type="protein sequence ID" value="AHB68796.1"/>
    <property type="molecule type" value="Genomic_DNA"/>
</dbReference>
<evidence type="ECO:0000313" key="1">
    <source>
        <dbReference type="EMBL" id="AHB68796.1"/>
    </source>
</evidence>
<reference evidence="1 2" key="1">
    <citation type="journal article" date="2014" name="Genome Announc.">
        <title>Complete Genome Sequence of Cronobacter sakazakii Strain CMCC 45402.</title>
        <authorList>
            <person name="Zhao Z."/>
            <person name="Wang L."/>
            <person name="Wang B."/>
            <person name="Liang H."/>
            <person name="Ye Q."/>
            <person name="Zeng M."/>
        </authorList>
    </citation>
    <scope>NUCLEOTIDE SEQUENCE [LARGE SCALE GENOMIC DNA]</scope>
    <source>
        <strain evidence="2">45402</strain>
    </source>
</reference>
<accession>V5TU57</accession>
<gene>
    <name evidence="1" type="ORF">P262_00603</name>
</gene>
<proteinExistence type="predicted"/>
<dbReference type="AlphaFoldDB" id="V5TU57"/>
<name>V5TU57_9ENTR</name>
<dbReference type="HOGENOM" id="CLU_2860170_0_0_6"/>